<keyword evidence="1" id="KW-0472">Membrane</keyword>
<organism evidence="2 3">
    <name type="scientific">Bacillus safensis</name>
    <dbReference type="NCBI Taxonomy" id="561879"/>
    <lineage>
        <taxon>Bacteria</taxon>
        <taxon>Bacillati</taxon>
        <taxon>Bacillota</taxon>
        <taxon>Bacilli</taxon>
        <taxon>Bacillales</taxon>
        <taxon>Bacillaceae</taxon>
        <taxon>Bacillus</taxon>
    </lineage>
</organism>
<feature type="transmembrane region" description="Helical" evidence="1">
    <location>
        <begin position="39"/>
        <end position="57"/>
    </location>
</feature>
<sequence length="224" mass="25947">MEAMKNDHSQEEEVKGFFRFFKIFVATKTIIRSYQHSNIPIWLMMLLASIAGTGWIYEGYFSEYMGNHIPFPFILLQGAGYGILAGNLVLFFGVLILKWLGRLFFDCQTAYRDILKACTLTVFFPSALFSLTWIFTVGMLGPYTFVKISPYLDQHYEVWYYLDLLTLTDVYAKTWIFGMAILGIVAVMKLRLWQAFIIVITPLAAFFLITTLLFDIQHAVNWIM</sequence>
<reference evidence="2 3" key="1">
    <citation type="submission" date="2016-05" db="EMBL/GenBank/DDBJ databases">
        <title>Complete Genome and Methylome Analysis of Psychrotrophic Bacterial Isolates from Antarctic Lake Untersee.</title>
        <authorList>
            <person name="Fomenkov A."/>
            <person name="Akimov V.N."/>
            <person name="Vasilyeva L.V."/>
            <person name="Andersen D."/>
            <person name="Vincze T."/>
            <person name="Roberts R.J."/>
        </authorList>
    </citation>
    <scope>NUCLEOTIDE SEQUENCE [LARGE SCALE GENOMIC DNA]</scope>
    <source>
        <strain evidence="2 3">U14-5</strain>
    </source>
</reference>
<dbReference type="AlphaFoldDB" id="A0A1L6ZEH7"/>
<feature type="transmembrane region" description="Helical" evidence="1">
    <location>
        <begin position="69"/>
        <end position="97"/>
    </location>
</feature>
<evidence type="ECO:0000313" key="3">
    <source>
        <dbReference type="Proteomes" id="UP000185426"/>
    </source>
</evidence>
<evidence type="ECO:0008006" key="4">
    <source>
        <dbReference type="Google" id="ProtNLM"/>
    </source>
</evidence>
<keyword evidence="1" id="KW-1133">Transmembrane helix</keyword>
<evidence type="ECO:0000313" key="2">
    <source>
        <dbReference type="EMBL" id="APT44902.1"/>
    </source>
</evidence>
<feature type="transmembrane region" description="Helical" evidence="1">
    <location>
        <begin position="117"/>
        <end position="140"/>
    </location>
</feature>
<name>A0A1L6ZEH7_BACIA</name>
<gene>
    <name evidence="2" type="ORF">BSA145_02545</name>
</gene>
<feature type="transmembrane region" description="Helical" evidence="1">
    <location>
        <begin position="170"/>
        <end position="188"/>
    </location>
</feature>
<keyword evidence="1" id="KW-0812">Transmembrane</keyword>
<protein>
    <recommendedName>
        <fullName evidence="4">Yip1 domain-containing protein</fullName>
    </recommendedName>
</protein>
<accession>A0A1L6ZEH7</accession>
<proteinExistence type="predicted"/>
<feature type="transmembrane region" description="Helical" evidence="1">
    <location>
        <begin position="195"/>
        <end position="214"/>
    </location>
</feature>
<dbReference type="EMBL" id="CP015607">
    <property type="protein sequence ID" value="APT44902.1"/>
    <property type="molecule type" value="Genomic_DNA"/>
</dbReference>
<dbReference type="Proteomes" id="UP000185426">
    <property type="component" value="Chromosome"/>
</dbReference>
<evidence type="ECO:0000256" key="1">
    <source>
        <dbReference type="SAM" id="Phobius"/>
    </source>
</evidence>